<evidence type="ECO:0000313" key="9">
    <source>
        <dbReference type="EMBL" id="GAA0620302.1"/>
    </source>
</evidence>
<keyword evidence="5 8" id="KW-1133">Transmembrane helix</keyword>
<reference evidence="10" key="1">
    <citation type="journal article" date="2019" name="Int. J. Syst. Evol. Microbiol.">
        <title>The Global Catalogue of Microorganisms (GCM) 10K type strain sequencing project: providing services to taxonomists for standard genome sequencing and annotation.</title>
        <authorList>
            <consortium name="The Broad Institute Genomics Platform"/>
            <consortium name="The Broad Institute Genome Sequencing Center for Infectious Disease"/>
            <person name="Wu L."/>
            <person name="Ma J."/>
        </authorList>
    </citation>
    <scope>NUCLEOTIDE SEQUENCE [LARGE SCALE GENOMIC DNA]</scope>
    <source>
        <strain evidence="10">JCM 10671</strain>
    </source>
</reference>
<keyword evidence="3" id="KW-0808">Transferase</keyword>
<comment type="similarity">
    <text evidence="7">Belongs to the glycosyltransferase 87 family.</text>
</comment>
<evidence type="ECO:0000256" key="6">
    <source>
        <dbReference type="ARBA" id="ARBA00023136"/>
    </source>
</evidence>
<accession>A0ABP3S240</accession>
<feature type="transmembrane region" description="Helical" evidence="8">
    <location>
        <begin position="369"/>
        <end position="388"/>
    </location>
</feature>
<feature type="transmembrane region" description="Helical" evidence="8">
    <location>
        <begin position="400"/>
        <end position="418"/>
    </location>
</feature>
<gene>
    <name evidence="9" type="ORF">GCM10009547_23580</name>
</gene>
<dbReference type="Proteomes" id="UP001500957">
    <property type="component" value="Unassembled WGS sequence"/>
</dbReference>
<feature type="transmembrane region" description="Helical" evidence="8">
    <location>
        <begin position="187"/>
        <end position="208"/>
    </location>
</feature>
<dbReference type="EMBL" id="BAAAHE010000017">
    <property type="protein sequence ID" value="GAA0620302.1"/>
    <property type="molecule type" value="Genomic_DNA"/>
</dbReference>
<evidence type="ECO:0000256" key="8">
    <source>
        <dbReference type="SAM" id="Phobius"/>
    </source>
</evidence>
<feature type="transmembrane region" description="Helical" evidence="8">
    <location>
        <begin position="291"/>
        <end position="309"/>
    </location>
</feature>
<evidence type="ECO:0000256" key="5">
    <source>
        <dbReference type="ARBA" id="ARBA00022989"/>
    </source>
</evidence>
<proteinExistence type="inferred from homology"/>
<evidence type="ECO:0000256" key="3">
    <source>
        <dbReference type="ARBA" id="ARBA00022679"/>
    </source>
</evidence>
<keyword evidence="2" id="KW-1003">Cell membrane</keyword>
<feature type="transmembrane region" description="Helical" evidence="8">
    <location>
        <begin position="159"/>
        <end position="175"/>
    </location>
</feature>
<comment type="subcellular location">
    <subcellularLocation>
        <location evidence="1">Cell membrane</location>
        <topology evidence="1">Multi-pass membrane protein</topology>
    </subcellularLocation>
</comment>
<dbReference type="InterPro" id="IPR018584">
    <property type="entry name" value="GT87"/>
</dbReference>
<evidence type="ECO:0000256" key="1">
    <source>
        <dbReference type="ARBA" id="ARBA00004651"/>
    </source>
</evidence>
<comment type="caution">
    <text evidence="9">The sequence shown here is derived from an EMBL/GenBank/DDBJ whole genome shotgun (WGS) entry which is preliminary data.</text>
</comment>
<feature type="transmembrane region" description="Helical" evidence="8">
    <location>
        <begin position="344"/>
        <end position="360"/>
    </location>
</feature>
<name>A0ABP3S240_9ACTN</name>
<sequence length="457" mass="49397">MRAIGPFLAVVALFLATRTALLLFTVREREFVLPSVTNDVRDIYSRWYDVLSTGQFPEHDVMWQYPPAAALVILAPGLLPLSYAVGFYWISFTVDVITFGVLLAAARRRMVEDEVAYASGAAVAPTGRWAWARHQPWAAWVWTVGVALGGPIAYGRYDLIVTGVAVAGLVLLLSADANPLDGRNRRWAGGAVLAFGALLKVWPALLFLCAGPGRRWKESWAAAVVAGSLILLGFWVTMPHSMSFLSAQGGRGVEVESIAALPFHIASHHGWSGYVALNYGSMEYLGPHVNLAAKLCLLASALAFGWLVLWRLTARTWRDSTTADAALVAVLLFVITSRVISPQYMVWLVGLGAVCALHFGPRGTSLMRLPLALVLVATALTCIEYPYWFDELLNAEREAVLLVTVRNVLLVAAAVIGASRLWRSTRAPAGGQTAGGSLRVLVAQAGSRSRSQEMSAP</sequence>
<evidence type="ECO:0000313" key="10">
    <source>
        <dbReference type="Proteomes" id="UP001500957"/>
    </source>
</evidence>
<evidence type="ECO:0000256" key="2">
    <source>
        <dbReference type="ARBA" id="ARBA00022475"/>
    </source>
</evidence>
<organism evidence="9 10">
    <name type="scientific">Sporichthya brevicatena</name>
    <dbReference type="NCBI Taxonomy" id="171442"/>
    <lineage>
        <taxon>Bacteria</taxon>
        <taxon>Bacillati</taxon>
        <taxon>Actinomycetota</taxon>
        <taxon>Actinomycetes</taxon>
        <taxon>Sporichthyales</taxon>
        <taxon>Sporichthyaceae</taxon>
        <taxon>Sporichthya</taxon>
    </lineage>
</organism>
<keyword evidence="6 8" id="KW-0472">Membrane</keyword>
<evidence type="ECO:0000256" key="7">
    <source>
        <dbReference type="ARBA" id="ARBA00024033"/>
    </source>
</evidence>
<protein>
    <submittedName>
        <fullName evidence="9">Glycosyltransferase family 87 protein</fullName>
    </submittedName>
</protein>
<feature type="transmembrane region" description="Helical" evidence="8">
    <location>
        <begin position="81"/>
        <end position="103"/>
    </location>
</feature>
<keyword evidence="4 8" id="KW-0812">Transmembrane</keyword>
<dbReference type="Pfam" id="PF09594">
    <property type="entry name" value="GT87"/>
    <property type="match status" value="1"/>
</dbReference>
<evidence type="ECO:0000256" key="4">
    <source>
        <dbReference type="ARBA" id="ARBA00022692"/>
    </source>
</evidence>
<keyword evidence="10" id="KW-1185">Reference proteome</keyword>
<feature type="transmembrane region" description="Helical" evidence="8">
    <location>
        <begin position="321"/>
        <end position="338"/>
    </location>
</feature>
<feature type="transmembrane region" description="Helical" evidence="8">
    <location>
        <begin position="220"/>
        <end position="238"/>
    </location>
</feature>